<feature type="coiled-coil region" evidence="1">
    <location>
        <begin position="66"/>
        <end position="93"/>
    </location>
</feature>
<dbReference type="OMA" id="TNNAQAH"/>
<dbReference type="AlphaFoldDB" id="A0A813FZJ4"/>
<dbReference type="InterPro" id="IPR008775">
    <property type="entry name" value="Phytyl_CoA_dOase-like"/>
</dbReference>
<dbReference type="InterPro" id="IPR051961">
    <property type="entry name" value="Fungal_Metabolite_Diox"/>
</dbReference>
<evidence type="ECO:0000313" key="3">
    <source>
        <dbReference type="Proteomes" id="UP000654075"/>
    </source>
</evidence>
<proteinExistence type="predicted"/>
<keyword evidence="3" id="KW-1185">Reference proteome</keyword>
<reference evidence="2" key="1">
    <citation type="submission" date="2021-02" db="EMBL/GenBank/DDBJ databases">
        <authorList>
            <person name="Dougan E. K."/>
            <person name="Rhodes N."/>
            <person name="Thang M."/>
            <person name="Chan C."/>
        </authorList>
    </citation>
    <scope>NUCLEOTIDE SEQUENCE</scope>
</reference>
<dbReference type="PANTHER" id="PTHR37563:SF2">
    <property type="entry name" value="PHYTANOYL-COA DIOXYGENASE FAMILY PROTEIN (AFU_ORTHOLOGUE AFUA_2G03330)"/>
    <property type="match status" value="1"/>
</dbReference>
<evidence type="ECO:0000313" key="2">
    <source>
        <dbReference type="EMBL" id="CAE8617571.1"/>
    </source>
</evidence>
<name>A0A813FZJ4_POLGL</name>
<dbReference type="Pfam" id="PF05721">
    <property type="entry name" value="PhyH"/>
    <property type="match status" value="1"/>
</dbReference>
<organism evidence="2 3">
    <name type="scientific">Polarella glacialis</name>
    <name type="common">Dinoflagellate</name>
    <dbReference type="NCBI Taxonomy" id="89957"/>
    <lineage>
        <taxon>Eukaryota</taxon>
        <taxon>Sar</taxon>
        <taxon>Alveolata</taxon>
        <taxon>Dinophyceae</taxon>
        <taxon>Suessiales</taxon>
        <taxon>Suessiaceae</taxon>
        <taxon>Polarella</taxon>
    </lineage>
</organism>
<evidence type="ECO:0000256" key="1">
    <source>
        <dbReference type="SAM" id="Coils"/>
    </source>
</evidence>
<accession>A0A813FZJ4</accession>
<dbReference type="Gene3D" id="2.60.120.620">
    <property type="entry name" value="q2cbj1_9rhob like domain"/>
    <property type="match status" value="1"/>
</dbReference>
<protein>
    <recommendedName>
        <fullName evidence="4">Phytanoyl-CoA dioxygenase</fullName>
    </recommendedName>
</protein>
<sequence>MSSGRSTRPAIFQTSAAAGATLKRPVEAFSTDEVEALVDECAHHLEVHGCLILRKVLSADCCERVAAFVDAALKEAERQIAAAADEETRAEIEQSHFGNVRCRFHRRELKLPLGKDIQEALECLAASAGELMSQRVSTEGRLFELSCLVSDPGADRQPLHPDTLCGGAAECAPLLTILVALQDTTEEMGPTVLCPGTHNSACHEALEQVPAADRASIATLERFGAVHAVCEAGTAVLMDSRLLHCGGANLQPEAGGSRRKLLYATWQLPGNTPPGITNSIRGELQGRFRLSHFLGDRPAG</sequence>
<dbReference type="SUPFAM" id="SSF51197">
    <property type="entry name" value="Clavaminate synthase-like"/>
    <property type="match status" value="1"/>
</dbReference>
<evidence type="ECO:0008006" key="4">
    <source>
        <dbReference type="Google" id="ProtNLM"/>
    </source>
</evidence>
<keyword evidence="1" id="KW-0175">Coiled coil</keyword>
<dbReference type="EMBL" id="CAJNNV010026208">
    <property type="protein sequence ID" value="CAE8617571.1"/>
    <property type="molecule type" value="Genomic_DNA"/>
</dbReference>
<dbReference type="Proteomes" id="UP000654075">
    <property type="component" value="Unassembled WGS sequence"/>
</dbReference>
<dbReference type="PANTHER" id="PTHR37563">
    <property type="entry name" value="PHYTANOYL-COA DIOXYGENASE FAMILY PROTEIN (AFU_ORTHOLOGUE AFUA_2G03330)"/>
    <property type="match status" value="1"/>
</dbReference>
<comment type="caution">
    <text evidence="2">The sequence shown here is derived from an EMBL/GenBank/DDBJ whole genome shotgun (WGS) entry which is preliminary data.</text>
</comment>
<dbReference type="OrthoDB" id="406378at2759"/>
<gene>
    <name evidence="2" type="ORF">PGLA1383_LOCUS35232</name>
</gene>